<evidence type="ECO:0000313" key="1">
    <source>
        <dbReference type="EMBL" id="JAH37530.1"/>
    </source>
</evidence>
<sequence>MWFGPTVVCRWCVSTVRKLCFVFLDVAVMTSPGSSAYLFRIQMLFCALLVLRGVIEPASMPRGRGVCTFLRVFLWFQYTTQDQ</sequence>
<protein>
    <submittedName>
        <fullName evidence="1">Uncharacterized protein</fullName>
    </submittedName>
</protein>
<proteinExistence type="predicted"/>
<reference evidence="1" key="1">
    <citation type="submission" date="2014-11" db="EMBL/GenBank/DDBJ databases">
        <authorList>
            <person name="Amaro Gonzalez C."/>
        </authorList>
    </citation>
    <scope>NUCLEOTIDE SEQUENCE</scope>
</reference>
<dbReference type="AlphaFoldDB" id="A0A0E9SA16"/>
<organism evidence="1">
    <name type="scientific">Anguilla anguilla</name>
    <name type="common">European freshwater eel</name>
    <name type="synonym">Muraena anguilla</name>
    <dbReference type="NCBI Taxonomy" id="7936"/>
    <lineage>
        <taxon>Eukaryota</taxon>
        <taxon>Metazoa</taxon>
        <taxon>Chordata</taxon>
        <taxon>Craniata</taxon>
        <taxon>Vertebrata</taxon>
        <taxon>Euteleostomi</taxon>
        <taxon>Actinopterygii</taxon>
        <taxon>Neopterygii</taxon>
        <taxon>Teleostei</taxon>
        <taxon>Anguilliformes</taxon>
        <taxon>Anguillidae</taxon>
        <taxon>Anguilla</taxon>
    </lineage>
</organism>
<name>A0A0E9SA16_ANGAN</name>
<dbReference type="EMBL" id="GBXM01071047">
    <property type="protein sequence ID" value="JAH37530.1"/>
    <property type="molecule type" value="Transcribed_RNA"/>
</dbReference>
<accession>A0A0E9SA16</accession>
<reference evidence="1" key="2">
    <citation type="journal article" date="2015" name="Fish Shellfish Immunol.">
        <title>Early steps in the European eel (Anguilla anguilla)-Vibrio vulnificus interaction in the gills: Role of the RtxA13 toxin.</title>
        <authorList>
            <person name="Callol A."/>
            <person name="Pajuelo D."/>
            <person name="Ebbesson L."/>
            <person name="Teles M."/>
            <person name="MacKenzie S."/>
            <person name="Amaro C."/>
        </authorList>
    </citation>
    <scope>NUCLEOTIDE SEQUENCE</scope>
</reference>